<accession>A0A418Q1H2</accession>
<organism evidence="2 3">
    <name type="scientific">Sphingomonas edaphi</name>
    <dbReference type="NCBI Taxonomy" id="2315689"/>
    <lineage>
        <taxon>Bacteria</taxon>
        <taxon>Pseudomonadati</taxon>
        <taxon>Pseudomonadota</taxon>
        <taxon>Alphaproteobacteria</taxon>
        <taxon>Sphingomonadales</taxon>
        <taxon>Sphingomonadaceae</taxon>
        <taxon>Sphingomonas</taxon>
    </lineage>
</organism>
<dbReference type="RefSeq" id="WP_119531296.1">
    <property type="nucleotide sequence ID" value="NZ_QXTF01000001.1"/>
</dbReference>
<gene>
    <name evidence="2" type="ORF">D3M59_02530</name>
</gene>
<dbReference type="PROSITE" id="PS51257">
    <property type="entry name" value="PROKAR_LIPOPROTEIN"/>
    <property type="match status" value="1"/>
</dbReference>
<evidence type="ECO:0000313" key="3">
    <source>
        <dbReference type="Proteomes" id="UP000285023"/>
    </source>
</evidence>
<evidence type="ECO:0000313" key="2">
    <source>
        <dbReference type="EMBL" id="RIX31892.1"/>
    </source>
</evidence>
<dbReference type="EMBL" id="QXTF01000001">
    <property type="protein sequence ID" value="RIX31892.1"/>
    <property type="molecule type" value="Genomic_DNA"/>
</dbReference>
<comment type="caution">
    <text evidence="2">The sequence shown here is derived from an EMBL/GenBank/DDBJ whole genome shotgun (WGS) entry which is preliminary data.</text>
</comment>
<dbReference type="Proteomes" id="UP000285023">
    <property type="component" value="Unassembled WGS sequence"/>
</dbReference>
<reference evidence="2 3" key="1">
    <citation type="submission" date="2018-09" db="EMBL/GenBank/DDBJ databases">
        <title>Sphingomonas sp. DAC4.</title>
        <authorList>
            <person name="Seo T."/>
        </authorList>
    </citation>
    <scope>NUCLEOTIDE SEQUENCE [LARGE SCALE GENOMIC DNA]</scope>
    <source>
        <strain evidence="2 3">DAC4</strain>
    </source>
</reference>
<dbReference type="AlphaFoldDB" id="A0A418Q1H2"/>
<protein>
    <recommendedName>
        <fullName evidence="4">Lipocalin-like domain-containing protein</fullName>
    </recommendedName>
</protein>
<keyword evidence="1" id="KW-0732">Signal</keyword>
<feature type="signal peptide" evidence="1">
    <location>
        <begin position="1"/>
        <end position="17"/>
    </location>
</feature>
<keyword evidence="3" id="KW-1185">Reference proteome</keyword>
<dbReference type="OrthoDB" id="5958677at2"/>
<proteinExistence type="predicted"/>
<feature type="chain" id="PRO_5019085685" description="Lipocalin-like domain-containing protein" evidence="1">
    <location>
        <begin position="18"/>
        <end position="281"/>
    </location>
</feature>
<evidence type="ECO:0000256" key="1">
    <source>
        <dbReference type="SAM" id="SignalP"/>
    </source>
</evidence>
<sequence>MKAYVSTALAVALVLSAAACKQQPAETNMPAGAEAAAAASLEAINGTWKVDLASLKFEGRPDEYSLKDGSYGCVTCTPPLTVAADGAMHAVADRPYYDAMSVKVVDDRTVEFRRQKGGKDVSVVTQSVSADGNVLTTKFKDMTTPGQTIEGTSTARRAGPAAAGAHAISGQWKPDKISDYTEEAQSLTFNVAGDTVTSSGQGQSYKAELGGPAVPLEGDTGGTMIKVAREGASALRETQIRDGKEIGYSIITPSADGKTVSYVYTDNRDSTKTSWTGNKTA</sequence>
<name>A0A418Q1H2_9SPHN</name>
<evidence type="ECO:0008006" key="4">
    <source>
        <dbReference type="Google" id="ProtNLM"/>
    </source>
</evidence>